<gene>
    <name evidence="1" type="ORF">FCU45_06925</name>
</gene>
<dbReference type="AlphaFoldDB" id="A0A4U2Z511"/>
<evidence type="ECO:0000313" key="2">
    <source>
        <dbReference type="Proteomes" id="UP000309561"/>
    </source>
</evidence>
<sequence length="367" mass="42157">MRKSLGRIFLIVFIFLNLSLAASTYTWSASANKTSAYLHEAIHLKYVCSFSDASELYTIEFNPSGEYEKFTLQNLSQSEHIVDGKRVNSYEFVAFAKEALEIEFAFEAVMKKTTKESIENTVLGRDNVQKEDFTKESFAQKVLKVTVKETNTSLVGNFSIQEKKREPKVKAYEPYHIEVFIKGVGNFDAIKPIEFNIEGVKVFAGEVVKDYVLKEDGLHGEWSQKFAFVSEREFTIPKIEIPYFDLQEQRVRSLSIDTTDVSVEAGFSKEELLDEEPKESFEFDISYIYYLLAFAAGFLVAKIEFKKGARKLNSDEEFRQKVEDAKTVDELMIMLVLKDAKRYEKVISEIETKKVTSLKSAKKLIWS</sequence>
<dbReference type="RefSeq" id="WP_137013685.1">
    <property type="nucleotide sequence ID" value="NZ_SZPX01000005.1"/>
</dbReference>
<keyword evidence="2" id="KW-1185">Reference proteome</keyword>
<organism evidence="1 2">
    <name type="scientific">Sulfurimonas crateris</name>
    <dbReference type="NCBI Taxonomy" id="2574727"/>
    <lineage>
        <taxon>Bacteria</taxon>
        <taxon>Pseudomonadati</taxon>
        <taxon>Campylobacterota</taxon>
        <taxon>Epsilonproteobacteria</taxon>
        <taxon>Campylobacterales</taxon>
        <taxon>Sulfurimonadaceae</taxon>
        <taxon>Sulfurimonas</taxon>
    </lineage>
</organism>
<comment type="caution">
    <text evidence="1">The sequence shown here is derived from an EMBL/GenBank/DDBJ whole genome shotgun (WGS) entry which is preliminary data.</text>
</comment>
<name>A0A4U2Z511_9BACT</name>
<proteinExistence type="predicted"/>
<protein>
    <submittedName>
        <fullName evidence="1">Protein BatD</fullName>
    </submittedName>
</protein>
<dbReference type="EMBL" id="SZPX01000005">
    <property type="protein sequence ID" value="TKI69249.1"/>
    <property type="molecule type" value="Genomic_DNA"/>
</dbReference>
<reference evidence="1 2" key="1">
    <citation type="submission" date="2019-04" db="EMBL/GenBank/DDBJ databases">
        <title>Sulfurimonas crateris sp. nov. a facultative anaerobic sulfur-oxidizing chemolithautotrophic bacterium isolated from a terrestrial mud vulcano.</title>
        <authorList>
            <person name="Ratnikova N.M."/>
            <person name="Slobodkin A.I."/>
            <person name="Merkel A.Y."/>
            <person name="Novikov A."/>
            <person name="Bonch-Osmolovskaya E.A."/>
            <person name="Slobodkina G.B."/>
        </authorList>
    </citation>
    <scope>NUCLEOTIDE SEQUENCE [LARGE SCALE GENOMIC DNA]</scope>
    <source>
        <strain evidence="1 2">SN118</strain>
    </source>
</reference>
<evidence type="ECO:0000313" key="1">
    <source>
        <dbReference type="EMBL" id="TKI69249.1"/>
    </source>
</evidence>
<dbReference type="Proteomes" id="UP000309561">
    <property type="component" value="Unassembled WGS sequence"/>
</dbReference>
<accession>A0A4U2Z511</accession>
<dbReference type="OrthoDB" id="5333428at2"/>